<evidence type="ECO:0000259" key="19">
    <source>
        <dbReference type="PROSITE" id="PS51848"/>
    </source>
</evidence>
<dbReference type="InterPro" id="IPR001715">
    <property type="entry name" value="CH_dom"/>
</dbReference>
<dbReference type="Gene3D" id="2.10.110.10">
    <property type="entry name" value="Cysteine Rich Protein"/>
    <property type="match status" value="1"/>
</dbReference>
<feature type="region of interest" description="Disordered" evidence="17">
    <location>
        <begin position="120"/>
        <end position="166"/>
    </location>
</feature>
<evidence type="ECO:0000313" key="21">
    <source>
        <dbReference type="Proteomes" id="UP000198323"/>
    </source>
</evidence>
<evidence type="ECO:0000256" key="12">
    <source>
        <dbReference type="ARBA" id="ARBA00023054"/>
    </source>
</evidence>
<evidence type="ECO:0000259" key="18">
    <source>
        <dbReference type="PROSITE" id="PS50021"/>
    </source>
</evidence>
<feature type="compositionally biased region" description="Basic and acidic residues" evidence="17">
    <location>
        <begin position="316"/>
        <end position="328"/>
    </location>
</feature>
<feature type="compositionally biased region" description="Basic residues" evidence="17">
    <location>
        <begin position="630"/>
        <end position="646"/>
    </location>
</feature>
<keyword evidence="10" id="KW-0862">Zinc</keyword>
<dbReference type="AlphaFoldDB" id="A0A226NIN9"/>
<comment type="subcellular location">
    <subcellularLocation>
        <location evidence="2">Cell membrane</location>
        <topology evidence="2">Peripheral membrane protein</topology>
    </subcellularLocation>
    <subcellularLocation>
        <location evidence="4">Cell projection</location>
    </subcellularLocation>
    <subcellularLocation>
        <location evidence="3">Cytoplasm</location>
        <location evidence="3">Cytoskeleton</location>
    </subcellularLocation>
    <subcellularLocation>
        <location evidence="1">Recycling endosome</location>
    </subcellularLocation>
</comment>
<dbReference type="Gene3D" id="1.10.418.10">
    <property type="entry name" value="Calponin-like domain"/>
    <property type="match status" value="1"/>
</dbReference>
<keyword evidence="5" id="KW-1003">Cell membrane</keyword>
<evidence type="ECO:0000256" key="7">
    <source>
        <dbReference type="ARBA" id="ARBA00022553"/>
    </source>
</evidence>
<comment type="caution">
    <text evidence="20">The sequence shown here is derived from an EMBL/GenBank/DDBJ whole genome shotgun (WGS) entry which is preliminary data.</text>
</comment>
<keyword evidence="6" id="KW-0963">Cytoplasm</keyword>
<evidence type="ECO:0000256" key="9">
    <source>
        <dbReference type="ARBA" id="ARBA00022753"/>
    </source>
</evidence>
<dbReference type="GO" id="GO:0042995">
    <property type="term" value="C:cell projection"/>
    <property type="evidence" value="ECO:0007669"/>
    <property type="project" value="UniProtKB-SubCell"/>
</dbReference>
<feature type="compositionally biased region" description="Polar residues" evidence="17">
    <location>
        <begin position="346"/>
        <end position="355"/>
    </location>
</feature>
<evidence type="ECO:0000313" key="20">
    <source>
        <dbReference type="EMBL" id="OXB67585.1"/>
    </source>
</evidence>
<organism evidence="20 21">
    <name type="scientific">Callipepla squamata</name>
    <name type="common">Scaled quail</name>
    <dbReference type="NCBI Taxonomy" id="9009"/>
    <lineage>
        <taxon>Eukaryota</taxon>
        <taxon>Metazoa</taxon>
        <taxon>Chordata</taxon>
        <taxon>Craniata</taxon>
        <taxon>Vertebrata</taxon>
        <taxon>Euteleostomi</taxon>
        <taxon>Archelosauria</taxon>
        <taxon>Archosauria</taxon>
        <taxon>Dinosauria</taxon>
        <taxon>Saurischia</taxon>
        <taxon>Theropoda</taxon>
        <taxon>Coelurosauria</taxon>
        <taxon>Aves</taxon>
        <taxon>Neognathae</taxon>
        <taxon>Galloanserae</taxon>
        <taxon>Galliformes</taxon>
        <taxon>Odontophoridae</taxon>
        <taxon>Callipepla</taxon>
    </lineage>
</organism>
<evidence type="ECO:0000256" key="4">
    <source>
        <dbReference type="ARBA" id="ARBA00004316"/>
    </source>
</evidence>
<dbReference type="GO" id="GO:0055037">
    <property type="term" value="C:recycling endosome"/>
    <property type="evidence" value="ECO:0007669"/>
    <property type="project" value="UniProtKB-SubCell"/>
</dbReference>
<evidence type="ECO:0000256" key="15">
    <source>
        <dbReference type="ARBA" id="ARBA00023273"/>
    </source>
</evidence>
<keyword evidence="21" id="KW-1185">Reference proteome</keyword>
<evidence type="ECO:0000256" key="11">
    <source>
        <dbReference type="ARBA" id="ARBA00023038"/>
    </source>
</evidence>
<evidence type="ECO:0000256" key="3">
    <source>
        <dbReference type="ARBA" id="ARBA00004245"/>
    </source>
</evidence>
<feature type="compositionally biased region" description="Basic and acidic residues" evidence="17">
    <location>
        <begin position="299"/>
        <end position="308"/>
    </location>
</feature>
<keyword evidence="14" id="KW-0206">Cytoskeleton</keyword>
<dbReference type="PROSITE" id="PS50021">
    <property type="entry name" value="CH"/>
    <property type="match status" value="1"/>
</dbReference>
<name>A0A226NIN9_CALSU</name>
<keyword evidence="11" id="KW-0440">LIM domain</keyword>
<keyword evidence="13" id="KW-0472">Membrane</keyword>
<sequence length="646" mass="72235">MAAIQNLQLWCKQQCEGYRDVSITNMTTSFRDGLAFCAILHRHRPDLINFSSLSKENVYENNKLAFQVASEQLGIPALLDAEDMVALRIPDRLSIITYVSQYYNYFHGRSPIGGMAGIKRSSSELQEQPAGKKAVPEPTKPVSPKLPRAHPPAKAKPKEASVTTKGVLTESGNVRSSSCGICGNHVHLVQRHLVDGKLYHRNCFSSGKASSGKTATEVTLVKTEKAQARNHIIQALAGSNTSPSRPGGLSSTGSSVSSSSQWQSPALKAQTSKTDCTAPKQEKITEPLSKSQTAIKPVESVRKPETKGLKGTTNVGDDKSESPADWRSRLKPVANKDQAGSKKPVDNSQMGTGSPAQKEKKPSPLVVPSAKQESGTKDISFAFILLVRQGTSISAAMRRRASSGGVTKKKLFPSPDLIRRCQNSEQNWNDRGVSGKKEEEGNHQLKQNTFKSSTPKSVQGIEAVSPTKLHPDYLPEEEIQKKVRDIEKQLDVLELKGVDLEKQLRGCEGDESEDALMVDWFKLIHEKQLLLRQESELMYKMKQQNLEEQQWNIEMELRRLVDKPEELKTRREKEREKELLDSYLNTVNDRNNIVECLDEDRIREQEEDQMLADMIRKLDGSLEGQEPEKKKNKFRLSKIWKQKNKS</sequence>
<accession>A0A226NIN9</accession>
<dbReference type="EMBL" id="MCFN01000035">
    <property type="protein sequence ID" value="OXB67585.1"/>
    <property type="molecule type" value="Genomic_DNA"/>
</dbReference>
<evidence type="ECO:0008006" key="22">
    <source>
        <dbReference type="Google" id="ProtNLM"/>
    </source>
</evidence>
<dbReference type="PANTHER" id="PTHR23167:SF87">
    <property type="entry name" value="MICAL-LIKE PROTEIN 2"/>
    <property type="match status" value="1"/>
</dbReference>
<evidence type="ECO:0000256" key="10">
    <source>
        <dbReference type="ARBA" id="ARBA00022833"/>
    </source>
</evidence>
<feature type="domain" description="BMERB" evidence="19">
    <location>
        <begin position="462"/>
        <end position="613"/>
    </location>
</feature>
<evidence type="ECO:0000256" key="13">
    <source>
        <dbReference type="ARBA" id="ARBA00023136"/>
    </source>
</evidence>
<dbReference type="GO" id="GO:0005886">
    <property type="term" value="C:plasma membrane"/>
    <property type="evidence" value="ECO:0007669"/>
    <property type="project" value="UniProtKB-SubCell"/>
</dbReference>
<feature type="coiled-coil region" evidence="16">
    <location>
        <begin position="476"/>
        <end position="503"/>
    </location>
</feature>
<reference evidence="20 21" key="1">
    <citation type="submission" date="2016-07" db="EMBL/GenBank/DDBJ databases">
        <title>Disparate Historic Effective Population Sizes Predicted by Modern Levels of Genome Diversity for the Scaled Quail (Callipepla squamata) and the Northern Bobwhite (Colinus virginianus): Inferences from First and Second Generation Draft Genome Assemblies for Sympatric New World Quail.</title>
        <authorList>
            <person name="Oldeschulte D.L."/>
            <person name="Halley Y.A."/>
            <person name="Bhattarai E.K."/>
            <person name="Brashear W.A."/>
            <person name="Hill J."/>
            <person name="Metz R.P."/>
            <person name="Johnson C.D."/>
            <person name="Rollins D."/>
            <person name="Peterson M.J."/>
            <person name="Bickhart D.M."/>
            <person name="Decker J.E."/>
            <person name="Seabury C.M."/>
        </authorList>
    </citation>
    <scope>NUCLEOTIDE SEQUENCE [LARGE SCALE GENOMIC DNA]</scope>
    <source>
        <strain evidence="20 21">Texas</strain>
        <tissue evidence="20">Leg muscle</tissue>
    </source>
</reference>
<dbReference type="Pfam" id="PF12130">
    <property type="entry name" value="bMERB_dom"/>
    <property type="match status" value="1"/>
</dbReference>
<dbReference type="SMART" id="SM01203">
    <property type="entry name" value="DUF3585"/>
    <property type="match status" value="1"/>
</dbReference>
<feature type="compositionally biased region" description="Low complexity" evidence="17">
    <location>
        <begin position="251"/>
        <end position="264"/>
    </location>
</feature>
<dbReference type="PROSITE" id="PS51848">
    <property type="entry name" value="BMERB"/>
    <property type="match status" value="1"/>
</dbReference>
<evidence type="ECO:0000256" key="6">
    <source>
        <dbReference type="ARBA" id="ARBA00022490"/>
    </source>
</evidence>
<proteinExistence type="predicted"/>
<dbReference type="OrthoDB" id="10017054at2759"/>
<feature type="region of interest" description="Disordered" evidence="17">
    <location>
        <begin position="235"/>
        <end position="372"/>
    </location>
</feature>
<gene>
    <name evidence="20" type="ORF">ASZ78_004703</name>
</gene>
<dbReference type="GO" id="GO:0046872">
    <property type="term" value="F:metal ion binding"/>
    <property type="evidence" value="ECO:0007669"/>
    <property type="project" value="UniProtKB-KW"/>
</dbReference>
<keyword evidence="12 16" id="KW-0175">Coiled coil</keyword>
<evidence type="ECO:0000256" key="14">
    <source>
        <dbReference type="ARBA" id="ARBA00023212"/>
    </source>
</evidence>
<dbReference type="PANTHER" id="PTHR23167">
    <property type="entry name" value="CALPONIN HOMOLOGY DOMAIN-CONTAINING PROTEIN DDB_G0272472-RELATED"/>
    <property type="match status" value="1"/>
</dbReference>
<feature type="region of interest" description="Disordered" evidence="17">
    <location>
        <begin position="426"/>
        <end position="458"/>
    </location>
</feature>
<dbReference type="CDD" id="cd21253">
    <property type="entry name" value="CH_MICALL2"/>
    <property type="match status" value="1"/>
</dbReference>
<dbReference type="Pfam" id="PF00307">
    <property type="entry name" value="CH"/>
    <property type="match status" value="1"/>
</dbReference>
<keyword evidence="7" id="KW-0597">Phosphoprotein</keyword>
<evidence type="ECO:0000256" key="16">
    <source>
        <dbReference type="SAM" id="Coils"/>
    </source>
</evidence>
<dbReference type="FunFam" id="1.10.418.10:FF:000055">
    <property type="entry name" value="MICAL-like protein 2"/>
    <property type="match status" value="1"/>
</dbReference>
<evidence type="ECO:0000256" key="1">
    <source>
        <dbReference type="ARBA" id="ARBA00004172"/>
    </source>
</evidence>
<dbReference type="InterPro" id="IPR036872">
    <property type="entry name" value="CH_dom_sf"/>
</dbReference>
<feature type="compositionally biased region" description="Polar residues" evidence="17">
    <location>
        <begin position="444"/>
        <end position="457"/>
    </location>
</feature>
<dbReference type="Proteomes" id="UP000198323">
    <property type="component" value="Unassembled WGS sequence"/>
</dbReference>
<evidence type="ECO:0000256" key="17">
    <source>
        <dbReference type="SAM" id="MobiDB-lite"/>
    </source>
</evidence>
<dbReference type="SUPFAM" id="SSF57716">
    <property type="entry name" value="Glucocorticoid receptor-like (DNA-binding domain)"/>
    <property type="match status" value="1"/>
</dbReference>
<dbReference type="STRING" id="9009.A0A226NIN9"/>
<feature type="compositionally biased region" description="Basic and acidic residues" evidence="17">
    <location>
        <begin position="433"/>
        <end position="443"/>
    </location>
</feature>
<feature type="domain" description="Calponin-homology (CH)" evidence="18">
    <location>
        <begin position="1"/>
        <end position="107"/>
    </location>
</feature>
<evidence type="ECO:0000256" key="8">
    <source>
        <dbReference type="ARBA" id="ARBA00022723"/>
    </source>
</evidence>
<dbReference type="InterPro" id="IPR050540">
    <property type="entry name" value="F-actin_Monoox_Mical"/>
</dbReference>
<keyword evidence="9" id="KW-0967">Endosome</keyword>
<feature type="region of interest" description="Disordered" evidence="17">
    <location>
        <begin position="618"/>
        <end position="646"/>
    </location>
</feature>
<keyword evidence="15" id="KW-0966">Cell projection</keyword>
<dbReference type="SUPFAM" id="SSF47576">
    <property type="entry name" value="Calponin-homology domain, CH-domain"/>
    <property type="match status" value="1"/>
</dbReference>
<keyword evidence="8" id="KW-0479">Metal-binding</keyword>
<protein>
    <recommendedName>
        <fullName evidence="22">Calponin-homology (CH) domain-containing protein</fullName>
    </recommendedName>
</protein>
<dbReference type="GO" id="GO:0005856">
    <property type="term" value="C:cytoskeleton"/>
    <property type="evidence" value="ECO:0007669"/>
    <property type="project" value="UniProtKB-SubCell"/>
</dbReference>
<dbReference type="InterPro" id="IPR022735">
    <property type="entry name" value="bMERB_dom"/>
</dbReference>
<evidence type="ECO:0000256" key="5">
    <source>
        <dbReference type="ARBA" id="ARBA00022475"/>
    </source>
</evidence>
<evidence type="ECO:0000256" key="2">
    <source>
        <dbReference type="ARBA" id="ARBA00004202"/>
    </source>
</evidence>
<dbReference type="SMART" id="SM00033">
    <property type="entry name" value="CH"/>
    <property type="match status" value="1"/>
</dbReference>